<protein>
    <submittedName>
        <fullName evidence="1">Uncharacterized protein</fullName>
    </submittedName>
</protein>
<comment type="caution">
    <text evidence="1">The sequence shown here is derived from an EMBL/GenBank/DDBJ whole genome shotgun (WGS) entry which is preliminary data.</text>
</comment>
<organism evidence="1 2">
    <name type="scientific">Subsaximicrobium wynnwilliamsii</name>
    <dbReference type="NCBI Taxonomy" id="291179"/>
    <lineage>
        <taxon>Bacteria</taxon>
        <taxon>Pseudomonadati</taxon>
        <taxon>Bacteroidota</taxon>
        <taxon>Flavobacteriia</taxon>
        <taxon>Flavobacteriales</taxon>
        <taxon>Flavobacteriaceae</taxon>
        <taxon>Subsaximicrobium</taxon>
    </lineage>
</organism>
<evidence type="ECO:0000313" key="2">
    <source>
        <dbReference type="Proteomes" id="UP000321578"/>
    </source>
</evidence>
<dbReference type="Proteomes" id="UP000321578">
    <property type="component" value="Unassembled WGS sequence"/>
</dbReference>
<reference evidence="1 2" key="1">
    <citation type="submission" date="2019-08" db="EMBL/GenBank/DDBJ databases">
        <title>Genomes of Subsaximicrobium wynnwilliamsii strains.</title>
        <authorList>
            <person name="Bowman J.P."/>
        </authorList>
    </citation>
    <scope>NUCLEOTIDE SEQUENCE [LARGE SCALE GENOMIC DNA]</scope>
    <source>
        <strain evidence="1 2">2-80-2</strain>
    </source>
</reference>
<gene>
    <name evidence="1" type="ORF">ESY86_20800</name>
</gene>
<name>A0A5C6ZA59_9FLAO</name>
<dbReference type="RefSeq" id="WP_147088612.1">
    <property type="nucleotide sequence ID" value="NZ_VORM01000115.1"/>
</dbReference>
<evidence type="ECO:0000313" key="1">
    <source>
        <dbReference type="EMBL" id="TXD85775.1"/>
    </source>
</evidence>
<accession>A0A5C6ZA59</accession>
<keyword evidence="2" id="KW-1185">Reference proteome</keyword>
<dbReference type="EMBL" id="VORO01000130">
    <property type="protein sequence ID" value="TXD85775.1"/>
    <property type="molecule type" value="Genomic_DNA"/>
</dbReference>
<proteinExistence type="predicted"/>
<dbReference type="AlphaFoldDB" id="A0A5C6ZA59"/>
<sequence>MSEKYGIQLNNDRIELGLKPITDNWALDSIVLQVPARGMNCFPSEIPDTTNYRFLENKWYCQYWTNKEIDKTKPYHKSKKIYFTKSFWIWQNEIDFEYDNFINPNSNPAEYEELEMSTHWQRNGEIYGHLAHMKNGEDLLIDDDVNQSMYGFDKEKVITILEKWGLK</sequence>